<gene>
    <name evidence="2" type="ORF">NWE54_13245</name>
</gene>
<dbReference type="InterPro" id="IPR013655">
    <property type="entry name" value="PAS_fold_3"/>
</dbReference>
<dbReference type="SMART" id="SM00267">
    <property type="entry name" value="GGDEF"/>
    <property type="match status" value="1"/>
</dbReference>
<protein>
    <submittedName>
        <fullName evidence="2">Diguanylate cyclase</fullName>
        <ecNumber evidence="2">2.7.7.65</ecNumber>
    </submittedName>
</protein>
<dbReference type="PANTHER" id="PTHR44757:SF2">
    <property type="entry name" value="BIOFILM ARCHITECTURE MAINTENANCE PROTEIN MBAA"/>
    <property type="match status" value="1"/>
</dbReference>
<dbReference type="PROSITE" id="PS50887">
    <property type="entry name" value="GGDEF"/>
    <property type="match status" value="1"/>
</dbReference>
<dbReference type="GO" id="GO:0052621">
    <property type="term" value="F:diguanylate cyclase activity"/>
    <property type="evidence" value="ECO:0007669"/>
    <property type="project" value="UniProtKB-EC"/>
</dbReference>
<dbReference type="Gene3D" id="3.30.450.20">
    <property type="entry name" value="PAS domain"/>
    <property type="match status" value="1"/>
</dbReference>
<evidence type="ECO:0000313" key="2">
    <source>
        <dbReference type="EMBL" id="UZF89681.1"/>
    </source>
</evidence>
<dbReference type="CDD" id="cd01949">
    <property type="entry name" value="GGDEF"/>
    <property type="match status" value="1"/>
</dbReference>
<dbReference type="Gene3D" id="3.30.70.270">
    <property type="match status" value="1"/>
</dbReference>
<accession>A0A9E8CU00</accession>
<evidence type="ECO:0000259" key="1">
    <source>
        <dbReference type="PROSITE" id="PS50887"/>
    </source>
</evidence>
<keyword evidence="2" id="KW-0548">Nucleotidyltransferase</keyword>
<sequence length="312" mass="34428">MNSQQQHLAAELCRVSGQPAAIGAWECNLANEALSWTDGVYDLFGLQRGSTIQRSSILDLYEAGSRSEMNRLRSGIIRNGGAFSLDCRIRTASNERRWMRLIVGVGHQNGRPIRIFGSKQDVTAEKGLWGDLAALSRHLPIIAPSTRRDFETRLGQALHGARFDREAFGLVIVDIDDFHDIVETFGTSASDELLTRFDERLARLFPDALASGRINRSQFALLLRMSTGQQRFAASLENARHLLCRPISRGTLVIDFTISIGAVSLEEQRHRDPSTLFAEAQAALHVASTAGGGTLRMFDKPLASVTNRLPAE</sequence>
<dbReference type="NCBIfam" id="TIGR00254">
    <property type="entry name" value="GGDEF"/>
    <property type="match status" value="1"/>
</dbReference>
<dbReference type="SUPFAM" id="SSF55073">
    <property type="entry name" value="Nucleotide cyclase"/>
    <property type="match status" value="1"/>
</dbReference>
<dbReference type="EMBL" id="CP102774">
    <property type="protein sequence ID" value="UZF89681.1"/>
    <property type="molecule type" value="Genomic_DNA"/>
</dbReference>
<dbReference type="SUPFAM" id="SSF55785">
    <property type="entry name" value="PYP-like sensor domain (PAS domain)"/>
    <property type="match status" value="1"/>
</dbReference>
<dbReference type="Pfam" id="PF08447">
    <property type="entry name" value="PAS_3"/>
    <property type="match status" value="1"/>
</dbReference>
<dbReference type="InterPro" id="IPR000160">
    <property type="entry name" value="GGDEF_dom"/>
</dbReference>
<dbReference type="EC" id="2.7.7.65" evidence="2"/>
<dbReference type="AlphaFoldDB" id="A0A9E8CU00"/>
<dbReference type="InterPro" id="IPR043128">
    <property type="entry name" value="Rev_trsase/Diguanyl_cyclase"/>
</dbReference>
<feature type="domain" description="GGDEF" evidence="1">
    <location>
        <begin position="166"/>
        <end position="300"/>
    </location>
</feature>
<proteinExistence type="predicted"/>
<dbReference type="Pfam" id="PF00990">
    <property type="entry name" value="GGDEF"/>
    <property type="match status" value="1"/>
</dbReference>
<dbReference type="InterPro" id="IPR029787">
    <property type="entry name" value="Nucleotide_cyclase"/>
</dbReference>
<reference evidence="2" key="1">
    <citation type="submission" date="2022-08" db="EMBL/GenBank/DDBJ databases">
        <title>Complete Genome Sequences of 2 Bosea sp. soil isolates.</title>
        <authorList>
            <person name="Alvarez Arevalo M."/>
            <person name="Sterndorff E.B."/>
            <person name="Faurdal D."/>
            <person name="Joergensen T.S."/>
            <person name="Weber T."/>
        </authorList>
    </citation>
    <scope>NUCLEOTIDE SEQUENCE</scope>
    <source>
        <strain evidence="2">NBC_00436</strain>
    </source>
</reference>
<organism evidence="2">
    <name type="scientific">Bosea sp. NBC_00436</name>
    <dbReference type="NCBI Taxonomy" id="2969620"/>
    <lineage>
        <taxon>Bacteria</taxon>
        <taxon>Pseudomonadati</taxon>
        <taxon>Pseudomonadota</taxon>
        <taxon>Alphaproteobacteria</taxon>
        <taxon>Hyphomicrobiales</taxon>
        <taxon>Boseaceae</taxon>
        <taxon>Bosea</taxon>
    </lineage>
</organism>
<dbReference type="InterPro" id="IPR052155">
    <property type="entry name" value="Biofilm_reg_signaling"/>
</dbReference>
<keyword evidence="2" id="KW-0808">Transferase</keyword>
<dbReference type="InterPro" id="IPR035965">
    <property type="entry name" value="PAS-like_dom_sf"/>
</dbReference>
<dbReference type="PANTHER" id="PTHR44757">
    <property type="entry name" value="DIGUANYLATE CYCLASE DGCP"/>
    <property type="match status" value="1"/>
</dbReference>
<name>A0A9E8CU00_9HYPH</name>